<dbReference type="InterPro" id="IPR036291">
    <property type="entry name" value="NAD(P)-bd_dom_sf"/>
</dbReference>
<evidence type="ECO:0000313" key="8">
    <source>
        <dbReference type="EMBL" id="MBD0851786.1"/>
    </source>
</evidence>
<keyword evidence="9" id="KW-1185">Reference proteome</keyword>
<evidence type="ECO:0000256" key="4">
    <source>
        <dbReference type="ARBA" id="ARBA00017099"/>
    </source>
</evidence>
<dbReference type="SUPFAM" id="SSF51735">
    <property type="entry name" value="NAD(P)-binding Rossmann-fold domains"/>
    <property type="match status" value="1"/>
</dbReference>
<proteinExistence type="inferred from homology"/>
<evidence type="ECO:0000256" key="6">
    <source>
        <dbReference type="RuleBase" id="RU364082"/>
    </source>
</evidence>
<evidence type="ECO:0000256" key="5">
    <source>
        <dbReference type="ARBA" id="ARBA00048200"/>
    </source>
</evidence>
<organism evidence="8 9">
    <name type="scientific">Maribacter arenosus</name>
    <dbReference type="NCBI Taxonomy" id="1854708"/>
    <lineage>
        <taxon>Bacteria</taxon>
        <taxon>Pseudomonadati</taxon>
        <taxon>Bacteroidota</taxon>
        <taxon>Flavobacteriia</taxon>
        <taxon>Flavobacteriales</taxon>
        <taxon>Flavobacteriaceae</taxon>
        <taxon>Maribacter</taxon>
    </lineage>
</organism>
<evidence type="ECO:0000256" key="3">
    <source>
        <dbReference type="ARBA" id="ARBA00012929"/>
    </source>
</evidence>
<dbReference type="Gene3D" id="3.40.50.720">
    <property type="entry name" value="NAD(P)-binding Rossmann-like Domain"/>
    <property type="match status" value="1"/>
</dbReference>
<keyword evidence="6 8" id="KW-0560">Oxidoreductase</keyword>
<evidence type="ECO:0000313" key="9">
    <source>
        <dbReference type="Proteomes" id="UP000598350"/>
    </source>
</evidence>
<dbReference type="EMBL" id="JABTCG010000005">
    <property type="protein sequence ID" value="MBD0851786.1"/>
    <property type="molecule type" value="Genomic_DNA"/>
</dbReference>
<keyword evidence="6" id="KW-0521">NADP</keyword>
<comment type="catalytic activity">
    <reaction evidence="5">
        <text>dTDP-beta-L-rhamnose + NADP(+) = dTDP-4-dehydro-beta-L-rhamnose + NADPH + H(+)</text>
        <dbReference type="Rhea" id="RHEA:21796"/>
        <dbReference type="ChEBI" id="CHEBI:15378"/>
        <dbReference type="ChEBI" id="CHEBI:57510"/>
        <dbReference type="ChEBI" id="CHEBI:57783"/>
        <dbReference type="ChEBI" id="CHEBI:58349"/>
        <dbReference type="ChEBI" id="CHEBI:62830"/>
        <dbReference type="EC" id="1.1.1.133"/>
    </reaction>
</comment>
<comment type="similarity">
    <text evidence="2 6">Belongs to the dTDP-4-dehydrorhamnose reductase family.</text>
</comment>
<sequence length="285" mass="31855">MLKILVTGGNGQLARCIKVISSKYLDTHTFSYKSSAELNITNKAAVLREFESGAYDYCINTAAFTNVDGAEKDKDLADLVNRQGAKNLAEASNIYNVVLVHISTDFVFDGAQSVPYTEKDPTNALGSYGSSKLKGEQAISLICQKYFIIRTSWLYSEFGSNFLKSMLKYGRERNELSVVFDQIGTPTYAMDLAEVLVLFLKPNKVDYGIYHYSNEGVASWYDFAKAIFEINGISVHLQPIRSDAYPLPAKRPSFSVLDKSKIKKALQIEIPYWRDSLIKASKALK</sequence>
<dbReference type="RefSeq" id="WP_188314915.1">
    <property type="nucleotide sequence ID" value="NZ_JABTCG010000005.1"/>
</dbReference>
<protein>
    <recommendedName>
        <fullName evidence="4 6">dTDP-4-dehydrorhamnose reductase</fullName>
        <ecNumber evidence="3 6">1.1.1.133</ecNumber>
    </recommendedName>
</protein>
<dbReference type="InterPro" id="IPR005913">
    <property type="entry name" value="dTDP_dehydrorham_reduct"/>
</dbReference>
<name>A0ABR7VDS7_9FLAO</name>
<dbReference type="Proteomes" id="UP000598350">
    <property type="component" value="Unassembled WGS sequence"/>
</dbReference>
<accession>A0ABR7VDS7</accession>
<comment type="pathway">
    <text evidence="1 6">Carbohydrate biosynthesis; dTDP-L-rhamnose biosynthesis.</text>
</comment>
<comment type="caution">
    <text evidence="8">The sequence shown here is derived from an EMBL/GenBank/DDBJ whole genome shotgun (WGS) entry which is preliminary data.</text>
</comment>
<reference evidence="8 9" key="1">
    <citation type="submission" date="2020-05" db="EMBL/GenBank/DDBJ databases">
        <title>The draft genome sequence of Maribacter arenosus CAU 1321.</title>
        <authorList>
            <person name="Mu L."/>
        </authorList>
    </citation>
    <scope>NUCLEOTIDE SEQUENCE [LARGE SCALE GENOMIC DNA]</scope>
    <source>
        <strain evidence="8 9">CAU 1321</strain>
    </source>
</reference>
<gene>
    <name evidence="8" type="primary">rfbD</name>
    <name evidence="8" type="ORF">HPE63_13980</name>
</gene>
<dbReference type="Pfam" id="PF04321">
    <property type="entry name" value="RmlD_sub_bind"/>
    <property type="match status" value="1"/>
</dbReference>
<dbReference type="NCBIfam" id="TIGR01214">
    <property type="entry name" value="rmlD"/>
    <property type="match status" value="1"/>
</dbReference>
<dbReference type="GO" id="GO:0008831">
    <property type="term" value="F:dTDP-4-dehydrorhamnose reductase activity"/>
    <property type="evidence" value="ECO:0007669"/>
    <property type="project" value="UniProtKB-EC"/>
</dbReference>
<dbReference type="CDD" id="cd05254">
    <property type="entry name" value="dTDP_HR_like_SDR_e"/>
    <property type="match status" value="1"/>
</dbReference>
<evidence type="ECO:0000259" key="7">
    <source>
        <dbReference type="Pfam" id="PF04321"/>
    </source>
</evidence>
<dbReference type="Gene3D" id="3.90.25.10">
    <property type="entry name" value="UDP-galactose 4-epimerase, domain 1"/>
    <property type="match status" value="1"/>
</dbReference>
<dbReference type="EC" id="1.1.1.133" evidence="3 6"/>
<evidence type="ECO:0000256" key="2">
    <source>
        <dbReference type="ARBA" id="ARBA00010944"/>
    </source>
</evidence>
<evidence type="ECO:0000256" key="1">
    <source>
        <dbReference type="ARBA" id="ARBA00004781"/>
    </source>
</evidence>
<dbReference type="PANTHER" id="PTHR10491">
    <property type="entry name" value="DTDP-4-DEHYDRORHAMNOSE REDUCTASE"/>
    <property type="match status" value="1"/>
</dbReference>
<dbReference type="PANTHER" id="PTHR10491:SF4">
    <property type="entry name" value="METHIONINE ADENOSYLTRANSFERASE 2 SUBUNIT BETA"/>
    <property type="match status" value="1"/>
</dbReference>
<dbReference type="InterPro" id="IPR029903">
    <property type="entry name" value="RmlD-like-bd"/>
</dbReference>
<comment type="function">
    <text evidence="6">Catalyzes the reduction of dTDP-6-deoxy-L-lyxo-4-hexulose to yield dTDP-L-rhamnose.</text>
</comment>
<feature type="domain" description="RmlD-like substrate binding" evidence="7">
    <location>
        <begin position="3"/>
        <end position="281"/>
    </location>
</feature>